<dbReference type="VEuPathDB" id="TrichDB:TVAGG3_0219200"/>
<organism evidence="2 3">
    <name type="scientific">Trichomonas vaginalis (strain ATCC PRA-98 / G3)</name>
    <dbReference type="NCBI Taxonomy" id="412133"/>
    <lineage>
        <taxon>Eukaryota</taxon>
        <taxon>Metamonada</taxon>
        <taxon>Parabasalia</taxon>
        <taxon>Trichomonadida</taxon>
        <taxon>Trichomonadidae</taxon>
        <taxon>Trichomonas</taxon>
    </lineage>
</organism>
<dbReference type="RefSeq" id="XP_001326195.1">
    <property type="nucleotide sequence ID" value="XM_001326160.1"/>
</dbReference>
<reference evidence="2" key="1">
    <citation type="submission" date="2006-10" db="EMBL/GenBank/DDBJ databases">
        <authorList>
            <person name="Amadeo P."/>
            <person name="Zhao Q."/>
            <person name="Wortman J."/>
            <person name="Fraser-Liggett C."/>
            <person name="Carlton J."/>
        </authorList>
    </citation>
    <scope>NUCLEOTIDE SEQUENCE</scope>
    <source>
        <strain evidence="2">G3</strain>
    </source>
</reference>
<keyword evidence="1" id="KW-0175">Coiled coil</keyword>
<accession>A2E053</accession>
<dbReference type="EMBL" id="DS113277">
    <property type="protein sequence ID" value="EAY13972.1"/>
    <property type="molecule type" value="Genomic_DNA"/>
</dbReference>
<feature type="coiled-coil region" evidence="1">
    <location>
        <begin position="682"/>
        <end position="765"/>
    </location>
</feature>
<keyword evidence="3" id="KW-1185">Reference proteome</keyword>
<feature type="coiled-coil region" evidence="1">
    <location>
        <begin position="791"/>
        <end position="999"/>
    </location>
</feature>
<dbReference type="Proteomes" id="UP000001542">
    <property type="component" value="Unassembled WGS sequence"/>
</dbReference>
<feature type="coiled-coil region" evidence="1">
    <location>
        <begin position="502"/>
        <end position="550"/>
    </location>
</feature>
<proteinExistence type="predicted"/>
<feature type="coiled-coil region" evidence="1">
    <location>
        <begin position="134"/>
        <end position="359"/>
    </location>
</feature>
<dbReference type="STRING" id="5722.A2E053"/>
<dbReference type="AlphaFoldDB" id="A2E053"/>
<feature type="coiled-coil region" evidence="1">
    <location>
        <begin position="588"/>
        <end position="629"/>
    </location>
</feature>
<gene>
    <name evidence="2" type="ORF">TVAG_491100</name>
</gene>
<evidence type="ECO:0000256" key="1">
    <source>
        <dbReference type="SAM" id="Coils"/>
    </source>
</evidence>
<evidence type="ECO:0000313" key="2">
    <source>
        <dbReference type="EMBL" id="EAY13972.1"/>
    </source>
</evidence>
<dbReference type="KEGG" id="tva:4771959"/>
<dbReference type="SMR" id="A2E053"/>
<sequence length="1053" mass="122699">METPRGYGSSRKGSPLTIQDYKDRLGRIEGEFMELQMKFKAQESENSELKQRLQFISRQQSIQDENSEENTSNKMKNFQDELLKLKMRNEELERENGEIKMQINAISPKIRENTSPIPNNSQISISSTGGYQKVEELVILLEKATKECDQLNDRIKSLENDKKHDMAEINDLKRALKKQETDIPSLQIDQMDGILRENSELKQKIKELLEENTKVHKENLELKENLENIKTTDNNEKARLNDRIRSLESMTTDLKNKLDKNNAVVIQKPCISDSEAQIHALQKEISNLRDINDQQSIEIQDMKAQISQIDSLENEIKLKDARIDDLTKKLALPQFPTDKNDLRSMVEQLTKENGKLKAELRVKNYANTRLSPPIKEIDNDVLREKAAKYDHLITLYNEITNRYNTLYDRTKDYDDKTEIIMRLQKRVTQAEIDEQDFKRACFEYQQQISMLEKKLRELYALLRSYSVKYGIEFVEVSDYDDYIVDRNSPSSPTPDPLTQQRILKLENDVKELQNKLKMEEDSNIQLKELMNSKEIEIKGLREENSQLRESFIFNGPSTPPNHDKVDNSSQKAEIAELKKKIIAIYSQRDKDRDEIIKLKEENDNLAKINRKLTAENLDLNAENQRLLEELNNLKPMNKDSDIKEQTQEMEKFIAPSFNNVNNKPINGTGRNGSVPSNAAVGVRVQIEKAQKSQQELERLRIQIQQSEQTAKQSSNEIGMFKKLIAEKEQTILKLNDELIKLRNEILQREDNLKKLNDEFMKYKQKSTFETQSFDSLSQDFNNKIKDRDQHIEQCNEELLRIKSELQDSQKTNKSLNDQIKQLNDLISKLNDKLKLKDDEETISNELESKQEELNEAYAQIEKLNDVIRMNEKDLNDAETQIEDLRGKLLNMTNDTKDSDERHQLDIELKDQILELQKENIKLKEELSQVTSSPSNDKKAIIALRKQVSELQRMIDSQNNTPINQSKLSDSDIYSLQRLNRSLERKNIDLENQISELKLSLQRKLTLSSSVLELNDVVFKNVKIMLDRLSSEHKELINSFKDQNIDEISSDSDI</sequence>
<dbReference type="PANTHER" id="PTHR23159:SF31">
    <property type="entry name" value="CENTROSOME-ASSOCIATED PROTEIN CEP250 ISOFORM X1"/>
    <property type="match status" value="1"/>
</dbReference>
<protein>
    <submittedName>
        <fullName evidence="2">Uncharacterized protein</fullName>
    </submittedName>
</protein>
<feature type="coiled-coil region" evidence="1">
    <location>
        <begin position="18"/>
        <end position="102"/>
    </location>
</feature>
<dbReference type="InParanoid" id="A2E053"/>
<reference evidence="2" key="2">
    <citation type="journal article" date="2007" name="Science">
        <title>Draft genome sequence of the sexually transmitted pathogen Trichomonas vaginalis.</title>
        <authorList>
            <person name="Carlton J.M."/>
            <person name="Hirt R.P."/>
            <person name="Silva J.C."/>
            <person name="Delcher A.L."/>
            <person name="Schatz M."/>
            <person name="Zhao Q."/>
            <person name="Wortman J.R."/>
            <person name="Bidwell S.L."/>
            <person name="Alsmark U.C.M."/>
            <person name="Besteiro S."/>
            <person name="Sicheritz-Ponten T."/>
            <person name="Noel C.J."/>
            <person name="Dacks J.B."/>
            <person name="Foster P.G."/>
            <person name="Simillion C."/>
            <person name="Van de Peer Y."/>
            <person name="Miranda-Saavedra D."/>
            <person name="Barton G.J."/>
            <person name="Westrop G.D."/>
            <person name="Mueller S."/>
            <person name="Dessi D."/>
            <person name="Fiori P.L."/>
            <person name="Ren Q."/>
            <person name="Paulsen I."/>
            <person name="Zhang H."/>
            <person name="Bastida-Corcuera F.D."/>
            <person name="Simoes-Barbosa A."/>
            <person name="Brown M.T."/>
            <person name="Hayes R.D."/>
            <person name="Mukherjee M."/>
            <person name="Okumura C.Y."/>
            <person name="Schneider R."/>
            <person name="Smith A.J."/>
            <person name="Vanacova S."/>
            <person name="Villalvazo M."/>
            <person name="Haas B.J."/>
            <person name="Pertea M."/>
            <person name="Feldblyum T.V."/>
            <person name="Utterback T.R."/>
            <person name="Shu C.L."/>
            <person name="Osoegawa K."/>
            <person name="de Jong P.J."/>
            <person name="Hrdy I."/>
            <person name="Horvathova L."/>
            <person name="Zubacova Z."/>
            <person name="Dolezal P."/>
            <person name="Malik S.B."/>
            <person name="Logsdon J.M. Jr."/>
            <person name="Henze K."/>
            <person name="Gupta A."/>
            <person name="Wang C.C."/>
            <person name="Dunne R.L."/>
            <person name="Upcroft J.A."/>
            <person name="Upcroft P."/>
            <person name="White O."/>
            <person name="Salzberg S.L."/>
            <person name="Tang P."/>
            <person name="Chiu C.-H."/>
            <person name="Lee Y.-S."/>
            <person name="Embley T.M."/>
            <person name="Coombs G.H."/>
            <person name="Mottram J.C."/>
            <person name="Tachezy J."/>
            <person name="Fraser-Liggett C.M."/>
            <person name="Johnson P.J."/>
        </authorList>
    </citation>
    <scope>NUCLEOTIDE SEQUENCE [LARGE SCALE GENOMIC DNA]</scope>
    <source>
        <strain evidence="2">G3</strain>
    </source>
</reference>
<dbReference type="PANTHER" id="PTHR23159">
    <property type="entry name" value="CENTROSOMAL PROTEIN 2"/>
    <property type="match status" value="1"/>
</dbReference>
<dbReference type="VEuPathDB" id="TrichDB:TVAG_491100"/>
<evidence type="ECO:0000313" key="3">
    <source>
        <dbReference type="Proteomes" id="UP000001542"/>
    </source>
</evidence>
<name>A2E053_TRIV3</name>